<keyword evidence="1" id="KW-0472">Membrane</keyword>
<organism evidence="2 3">
    <name type="scientific">Actinoplanes subglobosus</name>
    <dbReference type="NCBI Taxonomy" id="1547892"/>
    <lineage>
        <taxon>Bacteria</taxon>
        <taxon>Bacillati</taxon>
        <taxon>Actinomycetota</taxon>
        <taxon>Actinomycetes</taxon>
        <taxon>Micromonosporales</taxon>
        <taxon>Micromonosporaceae</taxon>
        <taxon>Actinoplanes</taxon>
    </lineage>
</organism>
<evidence type="ECO:0008006" key="4">
    <source>
        <dbReference type="Google" id="ProtNLM"/>
    </source>
</evidence>
<dbReference type="Proteomes" id="UP001595867">
    <property type="component" value="Unassembled WGS sequence"/>
</dbReference>
<keyword evidence="1" id="KW-0812">Transmembrane</keyword>
<protein>
    <recommendedName>
        <fullName evidence="4">Hydrophobic protein</fullName>
    </recommendedName>
</protein>
<sequence>MLVVGLILLLLGYLLHVSILYTIGVILLVIGAVLWILGAVGRPVGGRKVWF</sequence>
<feature type="transmembrane region" description="Helical" evidence="1">
    <location>
        <begin position="6"/>
        <end position="37"/>
    </location>
</feature>
<accession>A0ABV8IVK4</accession>
<dbReference type="EMBL" id="JBHSBL010000013">
    <property type="protein sequence ID" value="MFC4065820.1"/>
    <property type="molecule type" value="Genomic_DNA"/>
</dbReference>
<reference evidence="3" key="1">
    <citation type="journal article" date="2019" name="Int. J. Syst. Evol. Microbiol.">
        <title>The Global Catalogue of Microorganisms (GCM) 10K type strain sequencing project: providing services to taxonomists for standard genome sequencing and annotation.</title>
        <authorList>
            <consortium name="The Broad Institute Genomics Platform"/>
            <consortium name="The Broad Institute Genome Sequencing Center for Infectious Disease"/>
            <person name="Wu L."/>
            <person name="Ma J."/>
        </authorList>
    </citation>
    <scope>NUCLEOTIDE SEQUENCE [LARGE SCALE GENOMIC DNA]</scope>
    <source>
        <strain evidence="3">TBRC 5832</strain>
    </source>
</reference>
<evidence type="ECO:0000256" key="1">
    <source>
        <dbReference type="SAM" id="Phobius"/>
    </source>
</evidence>
<dbReference type="RefSeq" id="WP_378066806.1">
    <property type="nucleotide sequence ID" value="NZ_JBHSBL010000013.1"/>
</dbReference>
<keyword evidence="1" id="KW-1133">Transmembrane helix</keyword>
<keyword evidence="3" id="KW-1185">Reference proteome</keyword>
<gene>
    <name evidence="2" type="ORF">ACFO0C_12840</name>
</gene>
<evidence type="ECO:0000313" key="3">
    <source>
        <dbReference type="Proteomes" id="UP001595867"/>
    </source>
</evidence>
<proteinExistence type="predicted"/>
<comment type="caution">
    <text evidence="2">The sequence shown here is derived from an EMBL/GenBank/DDBJ whole genome shotgun (WGS) entry which is preliminary data.</text>
</comment>
<name>A0ABV8IVK4_9ACTN</name>
<evidence type="ECO:0000313" key="2">
    <source>
        <dbReference type="EMBL" id="MFC4065820.1"/>
    </source>
</evidence>